<sequence length="120" mass="13943">MVQVVGRFMKELEVNNLDEDSIINEQEFRAVFENSVNLFPDDLRLLFGEDCEVMEAFAQVDRDDDGEITFQELMAFVAKRGVNLQKRFLGYTRKEIRNLGDFVQTLQTALAVNVKRVYVE</sequence>
<dbReference type="InterPro" id="IPR018247">
    <property type="entry name" value="EF_Hand_1_Ca_BS"/>
</dbReference>
<evidence type="ECO:0000313" key="1">
    <source>
        <dbReference type="EMBL" id="CAB4038312.1"/>
    </source>
</evidence>
<dbReference type="PROSITE" id="PS00018">
    <property type="entry name" value="EF_HAND_1"/>
    <property type="match status" value="1"/>
</dbReference>
<dbReference type="Gene3D" id="1.10.238.10">
    <property type="entry name" value="EF-hand"/>
    <property type="match status" value="1"/>
</dbReference>
<dbReference type="Pfam" id="PF00036">
    <property type="entry name" value="EF-hand_1"/>
    <property type="match status" value="1"/>
</dbReference>
<dbReference type="SMART" id="SM00054">
    <property type="entry name" value="EFh"/>
    <property type="match status" value="1"/>
</dbReference>
<dbReference type="AlphaFoldDB" id="A0A6S7LLE5"/>
<name>A0A6S7LLE5_PARCT</name>
<dbReference type="InterPro" id="IPR002048">
    <property type="entry name" value="EF_hand_dom"/>
</dbReference>
<protein>
    <submittedName>
        <fullName evidence="1">Partial</fullName>
    </submittedName>
</protein>
<evidence type="ECO:0000313" key="2">
    <source>
        <dbReference type="Proteomes" id="UP001152795"/>
    </source>
</evidence>
<dbReference type="OrthoDB" id="412240at2759"/>
<comment type="caution">
    <text evidence="1">The sequence shown here is derived from an EMBL/GenBank/DDBJ whole genome shotgun (WGS) entry which is preliminary data.</text>
</comment>
<proteinExistence type="predicted"/>
<dbReference type="PROSITE" id="PS50222">
    <property type="entry name" value="EF_HAND_2"/>
    <property type="match status" value="1"/>
</dbReference>
<gene>
    <name evidence="1" type="ORF">PACLA_8A061931</name>
</gene>
<reference evidence="1" key="1">
    <citation type="submission" date="2020-04" db="EMBL/GenBank/DDBJ databases">
        <authorList>
            <person name="Alioto T."/>
            <person name="Alioto T."/>
            <person name="Gomez Garrido J."/>
        </authorList>
    </citation>
    <scope>NUCLEOTIDE SEQUENCE</scope>
    <source>
        <strain evidence="1">A484AB</strain>
    </source>
</reference>
<keyword evidence="2" id="KW-1185">Reference proteome</keyword>
<organism evidence="1 2">
    <name type="scientific">Paramuricea clavata</name>
    <name type="common">Red gorgonian</name>
    <name type="synonym">Violescent sea-whip</name>
    <dbReference type="NCBI Taxonomy" id="317549"/>
    <lineage>
        <taxon>Eukaryota</taxon>
        <taxon>Metazoa</taxon>
        <taxon>Cnidaria</taxon>
        <taxon>Anthozoa</taxon>
        <taxon>Octocorallia</taxon>
        <taxon>Malacalcyonacea</taxon>
        <taxon>Plexauridae</taxon>
        <taxon>Paramuricea</taxon>
    </lineage>
</organism>
<dbReference type="PANTHER" id="PTHR46394:SF1">
    <property type="entry name" value="PNPLA DOMAIN-CONTAINING PROTEIN"/>
    <property type="match status" value="1"/>
</dbReference>
<dbReference type="GO" id="GO:0005509">
    <property type="term" value="F:calcium ion binding"/>
    <property type="evidence" value="ECO:0007669"/>
    <property type="project" value="InterPro"/>
</dbReference>
<dbReference type="SUPFAM" id="SSF47473">
    <property type="entry name" value="EF-hand"/>
    <property type="match status" value="1"/>
</dbReference>
<dbReference type="InterPro" id="IPR011992">
    <property type="entry name" value="EF-hand-dom_pair"/>
</dbReference>
<dbReference type="InterPro" id="IPR052580">
    <property type="entry name" value="Lipid_Hydrolase"/>
</dbReference>
<accession>A0A6S7LLE5</accession>
<feature type="non-terminal residue" evidence="1">
    <location>
        <position position="120"/>
    </location>
</feature>
<dbReference type="EMBL" id="CACRXK020024062">
    <property type="protein sequence ID" value="CAB4038312.1"/>
    <property type="molecule type" value="Genomic_DNA"/>
</dbReference>
<dbReference type="PANTHER" id="PTHR46394">
    <property type="entry name" value="ANNEXIN"/>
    <property type="match status" value="1"/>
</dbReference>
<dbReference type="Proteomes" id="UP001152795">
    <property type="component" value="Unassembled WGS sequence"/>
</dbReference>